<dbReference type="AlphaFoldDB" id="A0A0A7RZ55"/>
<organism evidence="6 8">
    <name type="scientific">Frischella perrara</name>
    <dbReference type="NCBI Taxonomy" id="1267021"/>
    <lineage>
        <taxon>Bacteria</taxon>
        <taxon>Pseudomonadati</taxon>
        <taxon>Pseudomonadota</taxon>
        <taxon>Gammaproteobacteria</taxon>
        <taxon>Orbales</taxon>
        <taxon>Orbaceae</taxon>
        <taxon>Frischella</taxon>
    </lineage>
</organism>
<feature type="domain" description="Ner winged helix-turn-helix DNA-binding" evidence="5">
    <location>
        <begin position="7"/>
        <end position="71"/>
    </location>
</feature>
<evidence type="ECO:0000256" key="3">
    <source>
        <dbReference type="ARBA" id="ARBA00023125"/>
    </source>
</evidence>
<evidence type="ECO:0000313" key="9">
    <source>
        <dbReference type="Proteomes" id="UP000247838"/>
    </source>
</evidence>
<comment type="similarity">
    <text evidence="1">Belongs to the ner transcriptional regulatory family.</text>
</comment>
<gene>
    <name evidence="7" type="ORF">DKK76_03640</name>
    <name evidence="6" type="ORF">FPB0191_00750</name>
</gene>
<dbReference type="Gene3D" id="1.10.260.40">
    <property type="entry name" value="lambda repressor-like DNA-binding domains"/>
    <property type="match status" value="1"/>
</dbReference>
<evidence type="ECO:0000256" key="2">
    <source>
        <dbReference type="ARBA" id="ARBA00023015"/>
    </source>
</evidence>
<evidence type="ECO:0000256" key="4">
    <source>
        <dbReference type="ARBA" id="ARBA00023163"/>
    </source>
</evidence>
<evidence type="ECO:0000259" key="5">
    <source>
        <dbReference type="Pfam" id="PF13693"/>
    </source>
</evidence>
<dbReference type="Proteomes" id="UP000247838">
    <property type="component" value="Unassembled WGS sequence"/>
</dbReference>
<evidence type="ECO:0000256" key="1">
    <source>
        <dbReference type="ARBA" id="ARBA00006157"/>
    </source>
</evidence>
<dbReference type="EMBL" id="QGLM01000007">
    <property type="protein sequence ID" value="PXY95994.1"/>
    <property type="molecule type" value="Genomic_DNA"/>
</dbReference>
<dbReference type="InterPro" id="IPR038722">
    <property type="entry name" value="Ner_HTH_dom"/>
</dbReference>
<dbReference type="InterPro" id="IPR010982">
    <property type="entry name" value="Lambda_DNA-bd_dom_sf"/>
</dbReference>
<dbReference type="GO" id="GO:0003677">
    <property type="term" value="F:DNA binding"/>
    <property type="evidence" value="ECO:0007669"/>
    <property type="project" value="UniProtKB-KW"/>
</dbReference>
<keyword evidence="2" id="KW-0805">Transcription regulation</keyword>
<protein>
    <submittedName>
        <fullName evidence="7">DNA-binding protein</fullName>
    </submittedName>
    <submittedName>
        <fullName evidence="6">Transcriptional regulator, Nlp family</fullName>
    </submittedName>
</protein>
<evidence type="ECO:0000313" key="6">
    <source>
        <dbReference type="EMBL" id="AJA44579.1"/>
    </source>
</evidence>
<sequence length="71" mass="8273">MGVQDQDWLPSRVVGEIKIRGGSLRELSRSNGLQADTLRNALYRHCPKYEKIISEYLNVPIEVIWPSRYKK</sequence>
<dbReference type="SUPFAM" id="SSF47413">
    <property type="entry name" value="lambda repressor-like DNA-binding domains"/>
    <property type="match status" value="1"/>
</dbReference>
<dbReference type="EMBL" id="CP009056">
    <property type="protein sequence ID" value="AJA44579.1"/>
    <property type="molecule type" value="Genomic_DNA"/>
</dbReference>
<evidence type="ECO:0000313" key="7">
    <source>
        <dbReference type="EMBL" id="PXY95994.1"/>
    </source>
</evidence>
<reference evidence="7 9" key="2">
    <citation type="submission" date="2018-05" db="EMBL/GenBank/DDBJ databases">
        <title>Reference genomes for bee gut microbiota database.</title>
        <authorList>
            <person name="Ellegaard K.M."/>
        </authorList>
    </citation>
    <scope>NUCLEOTIDE SEQUENCE [LARGE SCALE GENOMIC DNA]</scope>
    <source>
        <strain evidence="7 9">ESL0167</strain>
    </source>
</reference>
<dbReference type="KEGG" id="fpp:FPB0191_00750"/>
<dbReference type="RefSeq" id="WP_039104124.1">
    <property type="nucleotide sequence ID" value="NZ_CALYQC010000001.1"/>
</dbReference>
<accession>A0A0A7RZ55</accession>
<keyword evidence="4" id="KW-0804">Transcription</keyword>
<dbReference type="OrthoDB" id="5405994at2"/>
<name>A0A0A7RZ55_FRIPE</name>
<keyword evidence="8" id="KW-1185">Reference proteome</keyword>
<evidence type="ECO:0000313" key="8">
    <source>
        <dbReference type="Proteomes" id="UP000030901"/>
    </source>
</evidence>
<reference evidence="6 8" key="1">
    <citation type="journal article" date="2014" name="Appl. Environ. Microbiol.">
        <title>Gut symbionts from distinct hosts exhibit genotoxic activity via divergent colibactin biosynthetic pathways.</title>
        <authorList>
            <person name="Engel P."/>
            <person name="Vizcaino M.I."/>
            <person name="Crawford J.M."/>
        </authorList>
    </citation>
    <scope>NUCLEOTIDE SEQUENCE [LARGE SCALE GENOMIC DNA]</scope>
    <source>
        <strain evidence="6 8">PEB0191</strain>
    </source>
</reference>
<dbReference type="Proteomes" id="UP000030901">
    <property type="component" value="Chromosome"/>
</dbReference>
<keyword evidence="3 7" id="KW-0238">DNA-binding</keyword>
<dbReference type="HOGENOM" id="CLU_162005_3_1_6"/>
<proteinExistence type="inferred from homology"/>
<dbReference type="Pfam" id="PF13693">
    <property type="entry name" value="HTH_35"/>
    <property type="match status" value="1"/>
</dbReference>
<dbReference type="STRING" id="1267021.FPB0191_00750"/>